<dbReference type="EMBL" id="JACLQD010000003">
    <property type="protein sequence ID" value="MBC2836158.1"/>
    <property type="molecule type" value="Genomic_DNA"/>
</dbReference>
<accession>A0A842IAZ4</accession>
<evidence type="ECO:0000313" key="2">
    <source>
        <dbReference type="EMBL" id="MBC2836158.1"/>
    </source>
</evidence>
<comment type="caution">
    <text evidence="2">The sequence shown here is derived from an EMBL/GenBank/DDBJ whole genome shotgun (WGS) entry which is preliminary data.</text>
</comment>
<keyword evidence="3" id="KW-1185">Reference proteome</keyword>
<proteinExistence type="predicted"/>
<feature type="transmembrane region" description="Helical" evidence="1">
    <location>
        <begin position="49"/>
        <end position="69"/>
    </location>
</feature>
<gene>
    <name evidence="2" type="ORF">H7F16_11635</name>
</gene>
<name>A0A842IAZ4_9RHOB</name>
<keyword evidence="1" id="KW-0812">Transmembrane</keyword>
<dbReference type="Proteomes" id="UP000555411">
    <property type="component" value="Unassembled WGS sequence"/>
</dbReference>
<protein>
    <recommendedName>
        <fullName evidence="4">Sulfatase</fullName>
    </recommendedName>
</protein>
<keyword evidence="1" id="KW-0472">Membrane</keyword>
<organism evidence="2 3">
    <name type="scientific">Paragemmobacter straminiformis</name>
    <dbReference type="NCBI Taxonomy" id="2045119"/>
    <lineage>
        <taxon>Bacteria</taxon>
        <taxon>Pseudomonadati</taxon>
        <taxon>Pseudomonadota</taxon>
        <taxon>Alphaproteobacteria</taxon>
        <taxon>Rhodobacterales</taxon>
        <taxon>Paracoccaceae</taxon>
        <taxon>Paragemmobacter</taxon>
    </lineage>
</organism>
<keyword evidence="1" id="KW-1133">Transmembrane helix</keyword>
<dbReference type="RefSeq" id="WP_185797771.1">
    <property type="nucleotide sequence ID" value="NZ_JACLQD010000003.1"/>
</dbReference>
<feature type="transmembrane region" description="Helical" evidence="1">
    <location>
        <begin position="81"/>
        <end position="101"/>
    </location>
</feature>
<dbReference type="AlphaFoldDB" id="A0A842IAZ4"/>
<reference evidence="2 3" key="1">
    <citation type="journal article" date="2017" name="Int. J. Syst. Evol. Microbiol.">
        <title>Gemmobacter straminiformis sp. nov., isolated from an artificial fountain.</title>
        <authorList>
            <person name="Kang J.Y."/>
            <person name="Kim M.J."/>
            <person name="Chun J."/>
            <person name="Son K.P."/>
            <person name="Jahng K.Y."/>
        </authorList>
    </citation>
    <scope>NUCLEOTIDE SEQUENCE [LARGE SCALE GENOMIC DNA]</scope>
    <source>
        <strain evidence="2 3">CAM-8</strain>
    </source>
</reference>
<sequence>MVILLTLVLALLVSTALLSFAPRRIGWLLAAALAAGAQGYTACLLAPASGPSGLTLAAGGFALCLLGAWVGRGRADGSQSLIVPLATALAATALVGSVAYLTPEALDRRAAWQGQAARDLPAPSANAPRFAKRPDVFLLGFLSAIPDRIAQDHLGLTATGLQDVLERHGLTRIPNSFSGASPTRRSYEALLTLGNARILPDDESDDSGHAFTGAQPSAVFDAFAANGYRIDAVTEDRKFGRFAGPFIDRLTIARDASVCADTFLPDAVRNTLFIGACTLRDSRLYASFGPTEADLAETYAAAIGTALANPEPTVLLGHFRPPYHYRGPKLDAPDPAATADFAERYAASTETAARLMDRLLTEIEAQSPDAIVFVFGDMGVGLSEAPQTPEASAFALTDTFGVLAAVKYPGTCAALDHGGRPVTTPALLGDILACLSGTKPATAPPVIGIPSGQIDPAPFAYE</sequence>
<evidence type="ECO:0000256" key="1">
    <source>
        <dbReference type="SAM" id="Phobius"/>
    </source>
</evidence>
<evidence type="ECO:0008006" key="4">
    <source>
        <dbReference type="Google" id="ProtNLM"/>
    </source>
</evidence>
<evidence type="ECO:0000313" key="3">
    <source>
        <dbReference type="Proteomes" id="UP000555411"/>
    </source>
</evidence>